<dbReference type="Proteomes" id="UP000814128">
    <property type="component" value="Unassembled WGS sequence"/>
</dbReference>
<reference evidence="1" key="1">
    <citation type="submission" date="2021-02" db="EMBL/GenBank/DDBJ databases">
        <authorList>
            <consortium name="DOE Joint Genome Institute"/>
            <person name="Ahrendt S."/>
            <person name="Looney B.P."/>
            <person name="Miyauchi S."/>
            <person name="Morin E."/>
            <person name="Drula E."/>
            <person name="Courty P.E."/>
            <person name="Chicoki N."/>
            <person name="Fauchery L."/>
            <person name="Kohler A."/>
            <person name="Kuo A."/>
            <person name="Labutti K."/>
            <person name="Pangilinan J."/>
            <person name="Lipzen A."/>
            <person name="Riley R."/>
            <person name="Andreopoulos W."/>
            <person name="He G."/>
            <person name="Johnson J."/>
            <person name="Barry K.W."/>
            <person name="Grigoriev I.V."/>
            <person name="Nagy L."/>
            <person name="Hibbett D."/>
            <person name="Henrissat B."/>
            <person name="Matheny P.B."/>
            <person name="Labbe J."/>
            <person name="Martin F."/>
        </authorList>
    </citation>
    <scope>NUCLEOTIDE SEQUENCE</scope>
    <source>
        <strain evidence="1">EC-137</strain>
    </source>
</reference>
<evidence type="ECO:0000313" key="1">
    <source>
        <dbReference type="EMBL" id="KAI0030179.1"/>
    </source>
</evidence>
<gene>
    <name evidence="1" type="ORF">K488DRAFT_79778</name>
</gene>
<reference evidence="1" key="2">
    <citation type="journal article" date="2022" name="New Phytol.">
        <title>Evolutionary transition to the ectomycorrhizal habit in the genomes of a hyperdiverse lineage of mushroom-forming fungi.</title>
        <authorList>
            <person name="Looney B."/>
            <person name="Miyauchi S."/>
            <person name="Morin E."/>
            <person name="Drula E."/>
            <person name="Courty P.E."/>
            <person name="Kohler A."/>
            <person name="Kuo A."/>
            <person name="LaButti K."/>
            <person name="Pangilinan J."/>
            <person name="Lipzen A."/>
            <person name="Riley R."/>
            <person name="Andreopoulos W."/>
            <person name="He G."/>
            <person name="Johnson J."/>
            <person name="Nolan M."/>
            <person name="Tritt A."/>
            <person name="Barry K.W."/>
            <person name="Grigoriev I.V."/>
            <person name="Nagy L.G."/>
            <person name="Hibbett D."/>
            <person name="Henrissat B."/>
            <person name="Matheny P.B."/>
            <person name="Labbe J."/>
            <person name="Martin F.M."/>
        </authorList>
    </citation>
    <scope>NUCLEOTIDE SEQUENCE</scope>
    <source>
        <strain evidence="1">EC-137</strain>
    </source>
</reference>
<dbReference type="EMBL" id="MU273636">
    <property type="protein sequence ID" value="KAI0030179.1"/>
    <property type="molecule type" value="Genomic_DNA"/>
</dbReference>
<comment type="caution">
    <text evidence="1">The sequence shown here is derived from an EMBL/GenBank/DDBJ whole genome shotgun (WGS) entry which is preliminary data.</text>
</comment>
<protein>
    <submittedName>
        <fullName evidence="1">Uncharacterized protein</fullName>
    </submittedName>
</protein>
<accession>A0ACB8QEK4</accession>
<evidence type="ECO:0000313" key="2">
    <source>
        <dbReference type="Proteomes" id="UP000814128"/>
    </source>
</evidence>
<sequence>MDPPGNVAAAQSLLELISSQPLTTIPQKRRAEDEMDVDRAGAGRTAVEEVGGSDGGRISCICGYGHDDGFSIGCDVCGAWQHGACFGFFSTAVKRKLDRRRQSSPTRHHKTSMLDGASNSGNNNNNNKRKRRAYVAAPAAASQHTQDEIVDVTDLYVSIDHDDIPGDRTRTRLRAQACDWRGLSALDPVIVDAPPPPAQTYVHPVPCPPTSPSSPIPRAHFISQFTSTIVPSAAYLSDPLNAYAIRGMPRPFVHLVGLPLNLALDARISGNDAHFVRSGCRPNAILRPVLCPASKRSKQDGATTGISFGIVALRDLNVHKEVVLGWEWDDCNAIHTSRL</sequence>
<name>A0ACB8QEK4_9AGAM</name>
<keyword evidence="2" id="KW-1185">Reference proteome</keyword>
<proteinExistence type="predicted"/>
<organism evidence="1 2">
    <name type="scientific">Vararia minispora EC-137</name>
    <dbReference type="NCBI Taxonomy" id="1314806"/>
    <lineage>
        <taxon>Eukaryota</taxon>
        <taxon>Fungi</taxon>
        <taxon>Dikarya</taxon>
        <taxon>Basidiomycota</taxon>
        <taxon>Agaricomycotina</taxon>
        <taxon>Agaricomycetes</taxon>
        <taxon>Russulales</taxon>
        <taxon>Lachnocladiaceae</taxon>
        <taxon>Vararia</taxon>
    </lineage>
</organism>